<gene>
    <name evidence="2" type="ORF">CTOB1V02_LOCUS126</name>
</gene>
<organism evidence="2">
    <name type="scientific">Cyprideis torosa</name>
    <dbReference type="NCBI Taxonomy" id="163714"/>
    <lineage>
        <taxon>Eukaryota</taxon>
        <taxon>Metazoa</taxon>
        <taxon>Ecdysozoa</taxon>
        <taxon>Arthropoda</taxon>
        <taxon>Crustacea</taxon>
        <taxon>Oligostraca</taxon>
        <taxon>Ostracoda</taxon>
        <taxon>Podocopa</taxon>
        <taxon>Podocopida</taxon>
        <taxon>Cytherocopina</taxon>
        <taxon>Cytheroidea</taxon>
        <taxon>Cytherideidae</taxon>
        <taxon>Cyprideis</taxon>
    </lineage>
</organism>
<reference evidence="2" key="1">
    <citation type="submission" date="2020-11" db="EMBL/GenBank/DDBJ databases">
        <authorList>
            <person name="Tran Van P."/>
        </authorList>
    </citation>
    <scope>NUCLEOTIDE SEQUENCE</scope>
</reference>
<evidence type="ECO:0000313" key="2">
    <source>
        <dbReference type="EMBL" id="CAD7222109.1"/>
    </source>
</evidence>
<accession>A0A7R8ZFF7</accession>
<name>A0A7R8ZFF7_9CRUS</name>
<feature type="compositionally biased region" description="Basic and acidic residues" evidence="1">
    <location>
        <begin position="1279"/>
        <end position="1288"/>
    </location>
</feature>
<feature type="region of interest" description="Disordered" evidence="1">
    <location>
        <begin position="1265"/>
        <end position="1288"/>
    </location>
</feature>
<dbReference type="EMBL" id="OB660027">
    <property type="protein sequence ID" value="CAD7222109.1"/>
    <property type="molecule type" value="Genomic_DNA"/>
</dbReference>
<feature type="region of interest" description="Disordered" evidence="1">
    <location>
        <begin position="1051"/>
        <end position="1073"/>
    </location>
</feature>
<feature type="compositionally biased region" description="Basic and acidic residues" evidence="1">
    <location>
        <begin position="193"/>
        <end position="219"/>
    </location>
</feature>
<evidence type="ECO:0000256" key="1">
    <source>
        <dbReference type="SAM" id="MobiDB-lite"/>
    </source>
</evidence>
<feature type="region of interest" description="Disordered" evidence="1">
    <location>
        <begin position="188"/>
        <end position="231"/>
    </location>
</feature>
<proteinExistence type="predicted"/>
<protein>
    <submittedName>
        <fullName evidence="2">Uncharacterized protein</fullName>
    </submittedName>
</protein>
<feature type="region of interest" description="Disordered" evidence="1">
    <location>
        <begin position="969"/>
        <end position="1021"/>
    </location>
</feature>
<sequence length="1728" mass="194052">MAWVETGWTLNAKQQRGKRSGRFSLIPADIASGHTKGYVARKTERYQRPSRVTFAKYQRPSRVTFAEYQRPSKVSFETYQGPSKVTFAGLPRESCGDAREIRAGYQKPAFVPLNLKSLTRSMPVLRSEAEKHGRKMYERAEIQNCLPKQQSNLLPDHFLQSIGTDQMMDKNNPNCVHLGVPLELEMPEFTSGGEHDHGHADEHKQEHKPEHKREHKHDPDEEDDNPLMGEPLLLPTKLEKHKQTADAPSRIADETFRNNQIVILKRLLLYAEMLGKQAAAEACASQLSQCCAKTLGLPWDPCLHGKQTGTGKSGSKTICPQPPMACIDTICPCANPCTEPYRPNYCEAKLLETEDECKDEGQEDICQPRFCKTACECRHQLPNDWSTMRDKDSNLANWLEPLQPLNAAEFRYLMAALGCAHCRRAIGRRCFIPIGVEVYHQECFTEKTGRMSLAEMNWHLNPPVEARNCLVHDEPCRKPCESDDKKRSCDIVQQAPMMDCYGTRVAGQDIPLNSTQAIYTTATEPGRNVVKEMTFAPAQFAGTSFEDYHAVSAPPKSSIQICQSKVMIPAEQNPALVASQVNEKDIRHVLPSTESISRDAFTLSGHLASGTYLRRAATSCDAFIHPRLVSQEPLAERAFDSMESLSRPLAERAFDSMEPLSRPLAERAFDSMEPLPRPLTGRAFDSTDPFPRPLTGRAFDSTDPLPRPLTGRAFDSTDPLPRPLTGRAFDSKRPLPRPLTGRSFDPYHDFNSTLFQVNWHLNPPVEARNCLVHDEPCRKPCESDDKKRSCDIVQLAPMMDCYDTSVAGQDKPLNSTQAIYTTATEPGRYMVKELTFAPAQFAGTSFEDYHAVSAAPKSSIQICQSKVMIPAEQNPALVASQVNEKDIRHVLPSTESISGDAFTLSGYPASGTYLRRAATSCDAFIHPRIVSQEPLAERAFDSMEPLPRPLTGRAFDSMEPLPRPLTGRAFDSMEPLPRPLTGRAFDSTDPLPRPLTGRAFDSKRPLPRPLTGRSFDLTDPLASRGSIQDRLSKSGVAPAIALSRRCVSGPTLYRKSNADDQGLSTDKRSTAEPILDEQSKAGFLSNRESSNSAPFLYRGSSAGPFAEKRIDESLEGGISREEVIMNQSFVGGVLDQQDTSTVHRRATIEQRPILFDAGSTQDRNTGNDTAETRTSRYSQLTMSFVDPETRQKVASVDPEHRQRMVLVNPEYRQRMTLVNPEYRQRMTPVNPECRQRMTLVDPEAGYQLPIFTEVAVPLDKQDAVDTGNRFSSAGENEAEPSKTRRKPDCKCQYDPANRFKSLKPDLPNAKPFVFEKGPQKCHDRSMKNAERAAASEKIAERTFRQNQISILTQMLLHAEKAAAHNRESCVNQMSAECSRVLGVQRDPCSPKAQRGALIATARATNELAPQAQMTCTDTIRQSTDPCYDPNICGLSKATTQNRKEQVGSRCLIPACQKYPNMIECRSQMPNNWSTQKEVVDETQHHALRERAGTREICNGRDGDAVFFENPDDAKDLRGYFGIGRLDMEIMLIEKLFQFRRATLKLAQCHASSFQNASAFFGQLKGFLDRVFAADKIIYVTITSQSFDEGPPNERKDWEEQEWNRLWKAQSKVVVDLFERKSTHQMPKTERRDELEWQKNKECQKVEHGCQDHWMTLGMLSEGKGCTTEEWIVPYFSTHLSTDHQHADRMLWTEQSEGEEASPPRSHLVMGLAEAKQLSNYWSIASYVT</sequence>
<feature type="region of interest" description="Disordered" evidence="1">
    <location>
        <begin position="696"/>
        <end position="737"/>
    </location>
</feature>